<dbReference type="EMBL" id="JMOA01000211">
    <property type="protein sequence ID" value="KCX93605.1"/>
    <property type="molecule type" value="Genomic_DNA"/>
</dbReference>
<accession>A0A836LUI6</accession>
<sequence length="42" mass="4656">MSKALAYAPAINTAKTKLPETEADPLYRSISKHKYAEFSISL</sequence>
<dbReference type="AlphaFoldDB" id="A0A836LUI6"/>
<dbReference type="Proteomes" id="UP000027309">
    <property type="component" value="Unassembled WGS sequence"/>
</dbReference>
<name>A0A836LUI6_ACIBA</name>
<evidence type="ECO:0000313" key="2">
    <source>
        <dbReference type="Proteomes" id="UP000027309"/>
    </source>
</evidence>
<evidence type="ECO:0000313" key="1">
    <source>
        <dbReference type="EMBL" id="KCX93605.1"/>
    </source>
</evidence>
<comment type="caution">
    <text evidence="1">The sequence shown here is derived from an EMBL/GenBank/DDBJ whole genome shotgun (WGS) entry which is preliminary data.</text>
</comment>
<proteinExistence type="predicted"/>
<organism evidence="1 2">
    <name type="scientific">Acinetobacter baumannii 1499986</name>
    <dbReference type="NCBI Taxonomy" id="1310673"/>
    <lineage>
        <taxon>Bacteria</taxon>
        <taxon>Pseudomonadati</taxon>
        <taxon>Pseudomonadota</taxon>
        <taxon>Gammaproteobacteria</taxon>
        <taxon>Moraxellales</taxon>
        <taxon>Moraxellaceae</taxon>
        <taxon>Acinetobacter</taxon>
        <taxon>Acinetobacter calcoaceticus/baumannii complex</taxon>
    </lineage>
</organism>
<protein>
    <submittedName>
        <fullName evidence="1">Uncharacterized protein</fullName>
    </submittedName>
</protein>
<gene>
    <name evidence="1" type="ORF">J572_4249</name>
</gene>
<feature type="non-terminal residue" evidence="1">
    <location>
        <position position="42"/>
    </location>
</feature>
<reference evidence="1 2" key="1">
    <citation type="submission" date="2014-04" db="EMBL/GenBank/DDBJ databases">
        <title>Comparative genomics and transcriptomics to identify genetic mechanisms underlying the emergence of carbapenem resistant Acinetobacter baumannii (CRAb).</title>
        <authorList>
            <person name="Harris A.D."/>
            <person name="Johnson K.J."/>
            <person name="George J."/>
            <person name="Nadendla S."/>
            <person name="Daugherty S.C."/>
            <person name="Parankush S."/>
            <person name="Sadzewicz L."/>
            <person name="Tallon L."/>
            <person name="Sengamalay N."/>
            <person name="Hazen T.H."/>
            <person name="Rasko D.A."/>
        </authorList>
    </citation>
    <scope>NUCLEOTIDE SEQUENCE [LARGE SCALE GENOMIC DNA]</scope>
    <source>
        <strain evidence="1 2">1499986</strain>
    </source>
</reference>